<keyword evidence="3 7" id="KW-0812">Transmembrane</keyword>
<feature type="transmembrane region" description="Helical" evidence="7">
    <location>
        <begin position="165"/>
        <end position="183"/>
    </location>
</feature>
<evidence type="ECO:0000256" key="1">
    <source>
        <dbReference type="ARBA" id="ARBA00004141"/>
    </source>
</evidence>
<dbReference type="PANTHER" id="PTHR43731:SF14">
    <property type="entry name" value="PRESENILIN-ASSOCIATED RHOMBOID-LIKE PROTEIN, MITOCHONDRIAL"/>
    <property type="match status" value="1"/>
</dbReference>
<evidence type="ECO:0000259" key="8">
    <source>
        <dbReference type="Pfam" id="PF01694"/>
    </source>
</evidence>
<evidence type="ECO:0000256" key="2">
    <source>
        <dbReference type="ARBA" id="ARBA00009045"/>
    </source>
</evidence>
<dbReference type="AlphaFoldDB" id="A0A0K9X932"/>
<evidence type="ECO:0000313" key="10">
    <source>
        <dbReference type="Proteomes" id="UP000037288"/>
    </source>
</evidence>
<comment type="similarity">
    <text evidence="2">Belongs to the peptidase S54 family.</text>
</comment>
<dbReference type="RefSeq" id="WP_049719087.1">
    <property type="nucleotide sequence ID" value="NZ_LFXA01000018.1"/>
</dbReference>
<evidence type="ECO:0000256" key="5">
    <source>
        <dbReference type="ARBA" id="ARBA00022989"/>
    </source>
</evidence>
<keyword evidence="10" id="KW-1185">Reference proteome</keyword>
<feature type="transmembrane region" description="Helical" evidence="7">
    <location>
        <begin position="238"/>
        <end position="256"/>
    </location>
</feature>
<evidence type="ECO:0000313" key="9">
    <source>
        <dbReference type="EMBL" id="KNB49142.1"/>
    </source>
</evidence>
<dbReference type="GO" id="GO:0016020">
    <property type="term" value="C:membrane"/>
    <property type="evidence" value="ECO:0007669"/>
    <property type="project" value="UniProtKB-SubCell"/>
</dbReference>
<dbReference type="InterPro" id="IPR035952">
    <property type="entry name" value="Rhomboid-like_sf"/>
</dbReference>
<dbReference type="OrthoDB" id="9807874at2"/>
<gene>
    <name evidence="9" type="ORF">AC230_27840</name>
</gene>
<dbReference type="Gene3D" id="1.20.1540.10">
    <property type="entry name" value="Rhomboid-like"/>
    <property type="match status" value="1"/>
</dbReference>
<evidence type="ECO:0000256" key="7">
    <source>
        <dbReference type="SAM" id="Phobius"/>
    </source>
</evidence>
<reference evidence="10" key="1">
    <citation type="submission" date="2015-07" db="EMBL/GenBank/DDBJ databases">
        <title>Draft genome sequence of Streptomyces sp. CMAA 1322, a bacterium isolated from Caatinga biome, from dry forest semiarid of Brazil.</title>
        <authorList>
            <person name="Santos S.N."/>
            <person name="Gacesa R."/>
            <person name="Taketani R.G."/>
            <person name="Long P.F."/>
            <person name="Melo I.S."/>
        </authorList>
    </citation>
    <scope>NUCLEOTIDE SEQUENCE [LARGE SCALE GENOMIC DNA]</scope>
    <source>
        <strain evidence="10">CMAA 1322</strain>
    </source>
</reference>
<feature type="domain" description="Peptidase S54 rhomboid" evidence="8">
    <location>
        <begin position="123"/>
        <end position="254"/>
    </location>
</feature>
<evidence type="ECO:0000256" key="3">
    <source>
        <dbReference type="ARBA" id="ARBA00022692"/>
    </source>
</evidence>
<feature type="transmembrane region" description="Helical" evidence="7">
    <location>
        <begin position="214"/>
        <end position="232"/>
    </location>
</feature>
<proteinExistence type="inferred from homology"/>
<dbReference type="InterPro" id="IPR050925">
    <property type="entry name" value="Rhomboid_protease_S54"/>
</dbReference>
<dbReference type="Pfam" id="PF01694">
    <property type="entry name" value="Rhomboid"/>
    <property type="match status" value="1"/>
</dbReference>
<keyword evidence="5 7" id="KW-1133">Transmembrane helix</keyword>
<protein>
    <submittedName>
        <fullName evidence="9">Rhomboid family protein</fullName>
    </submittedName>
</protein>
<dbReference type="SUPFAM" id="SSF144091">
    <property type="entry name" value="Rhomboid-like"/>
    <property type="match status" value="1"/>
</dbReference>
<dbReference type="EMBL" id="LFXA01000018">
    <property type="protein sequence ID" value="KNB49142.1"/>
    <property type="molecule type" value="Genomic_DNA"/>
</dbReference>
<comment type="caution">
    <text evidence="9">The sequence shown here is derived from an EMBL/GenBank/DDBJ whole genome shotgun (WGS) entry which is preliminary data.</text>
</comment>
<feature type="transmembrane region" description="Helical" evidence="7">
    <location>
        <begin position="189"/>
        <end position="207"/>
    </location>
</feature>
<dbReference type="PANTHER" id="PTHR43731">
    <property type="entry name" value="RHOMBOID PROTEASE"/>
    <property type="match status" value="1"/>
</dbReference>
<dbReference type="STRING" id="1678637.AC230_27840"/>
<evidence type="ECO:0000256" key="6">
    <source>
        <dbReference type="ARBA" id="ARBA00023136"/>
    </source>
</evidence>
<keyword evidence="6 7" id="KW-0472">Membrane</keyword>
<organism evidence="9 10">
    <name type="scientific">Streptomyces caatingaensis</name>
    <dbReference type="NCBI Taxonomy" id="1678637"/>
    <lineage>
        <taxon>Bacteria</taxon>
        <taxon>Bacillati</taxon>
        <taxon>Actinomycetota</taxon>
        <taxon>Actinomycetes</taxon>
        <taxon>Kitasatosporales</taxon>
        <taxon>Streptomycetaceae</taxon>
        <taxon>Streptomyces</taxon>
    </lineage>
</organism>
<evidence type="ECO:0000256" key="4">
    <source>
        <dbReference type="ARBA" id="ARBA00022801"/>
    </source>
</evidence>
<dbReference type="GO" id="GO:0004252">
    <property type="term" value="F:serine-type endopeptidase activity"/>
    <property type="evidence" value="ECO:0007669"/>
    <property type="project" value="InterPro"/>
</dbReference>
<dbReference type="InterPro" id="IPR022764">
    <property type="entry name" value="Peptidase_S54_rhomboid_dom"/>
</dbReference>
<feature type="transmembrane region" description="Helical" evidence="7">
    <location>
        <begin position="263"/>
        <end position="282"/>
    </location>
</feature>
<comment type="subcellular location">
    <subcellularLocation>
        <location evidence="1">Membrane</location>
        <topology evidence="1">Multi-pass membrane protein</topology>
    </subcellularLocation>
</comment>
<name>A0A0K9X932_9ACTN</name>
<dbReference type="PATRIC" id="fig|1678637.3.peg.5953"/>
<sequence length="288" mass="30606">MNDQAVCCYRHPDRETGIRCTRCERPICPDCMVNASVGFHCPECAGGGPSSGRAEGAGRRDTAPRTVAGGAAHPTDPFLVTKVLLGINVAIWIAVMATDKELVDTLCMLGRSPFHDGEGVADGQWYRLLTSLFLHESPVHLAFNMLSLWWLGPPLEAAFGRARYLALYLLSGLGGSALSYLLVSPYAGSLGASGAIFGLLGATAVLMRRLKYDMRPVIALLVLNLIFTFTWSDIAKEAHIGGLVVGSLVAFGMVHAPRGKRALVQGLTCGAALLAIVVTVIVRTSQLG</sequence>
<keyword evidence="4" id="KW-0378">Hydrolase</keyword>
<dbReference type="Proteomes" id="UP000037288">
    <property type="component" value="Unassembled WGS sequence"/>
</dbReference>
<accession>A0A0K9X932</accession>